<reference evidence="2" key="2">
    <citation type="submission" date="2007-04" db="EMBL/GenBank/DDBJ databases">
        <title>Draft genome sequence of Bacteroides ovatus (ATCC 8483).</title>
        <authorList>
            <person name="Sudarsanam P."/>
            <person name="Ley R."/>
            <person name="Guruge J."/>
            <person name="Turnbaugh P.J."/>
            <person name="Mahowald M."/>
            <person name="Liep D."/>
            <person name="Gordon J."/>
        </authorList>
    </citation>
    <scope>NUCLEOTIDE SEQUENCE [LARGE SCALE GENOMIC DNA]</scope>
    <source>
        <strain evidence="2">ATCC 8483 / DSM 1896 / JCM 5824 / BCRC 10623 / CCUG 4943 / NCTC 11153</strain>
    </source>
</reference>
<comment type="caution">
    <text evidence="1">The sequence shown here is derived from an EMBL/GenBank/DDBJ whole genome shotgun (WGS) entry which is preliminary data.</text>
</comment>
<proteinExistence type="predicted"/>
<evidence type="ECO:0000313" key="1">
    <source>
        <dbReference type="EMBL" id="EDO14248.1"/>
    </source>
</evidence>
<dbReference type="Proteomes" id="UP000005475">
    <property type="component" value="Unassembled WGS sequence"/>
</dbReference>
<dbReference type="EMBL" id="AAXF02000019">
    <property type="protein sequence ID" value="EDO14248.1"/>
    <property type="molecule type" value="Genomic_DNA"/>
</dbReference>
<gene>
    <name evidence="1" type="ORF">BACOVA_00039</name>
</gene>
<accession>A0AAN3AD00</accession>
<dbReference type="AlphaFoldDB" id="A0AAN3AD00"/>
<name>A0AAN3AD00_BACO1</name>
<reference evidence="1 2" key="1">
    <citation type="submission" date="2007-03" db="EMBL/GenBank/DDBJ databases">
        <authorList>
            <person name="Fulton L."/>
            <person name="Clifton S."/>
            <person name="Fulton B."/>
            <person name="Xu J."/>
            <person name="Minx P."/>
            <person name="Pepin K.H."/>
            <person name="Johnson M."/>
            <person name="Thiruvilangam P."/>
            <person name="Bhonagiri V."/>
            <person name="Nash W.E."/>
            <person name="Mardis E.R."/>
            <person name="Wilson R.K."/>
        </authorList>
    </citation>
    <scope>NUCLEOTIDE SEQUENCE [LARGE SCALE GENOMIC DNA]</scope>
    <source>
        <strain evidence="2">ATCC 8483 / DSM 1896 / JCM 5824 / BCRC 10623 / CCUG 4943 / NCTC 11153</strain>
    </source>
</reference>
<organism evidence="1 2">
    <name type="scientific">Bacteroides ovatus (strain ATCC 8483 / DSM 1896 / JCM 5824 / BCRC 10623 / CCUG 4943 / NCTC 11153)</name>
    <dbReference type="NCBI Taxonomy" id="411476"/>
    <lineage>
        <taxon>Bacteria</taxon>
        <taxon>Pseudomonadati</taxon>
        <taxon>Bacteroidota</taxon>
        <taxon>Bacteroidia</taxon>
        <taxon>Bacteroidales</taxon>
        <taxon>Bacteroidaceae</taxon>
        <taxon>Bacteroides</taxon>
    </lineage>
</organism>
<protein>
    <submittedName>
        <fullName evidence="1">Uncharacterized protein</fullName>
    </submittedName>
</protein>
<sequence>MQKFIVYINFPFPGGELSFPALEITISTAGNESF</sequence>
<evidence type="ECO:0000313" key="2">
    <source>
        <dbReference type="Proteomes" id="UP000005475"/>
    </source>
</evidence>